<gene>
    <name evidence="2" type="ORF">KJ970_13360</name>
</gene>
<evidence type="ECO:0000259" key="1">
    <source>
        <dbReference type="Pfam" id="PF09407"/>
    </source>
</evidence>
<sequence length="263" mass="29254">MATKPAMSTWVEQLQSIGCYTFTRSRAESETERSFVAAQTALRRLKERRRIVSPRRGFYVIVPPEYRATGSPPASWFIDELMGHLDQPYYVGLLSAAAIHGASHQQPMVFQVVTSKPTREMSAGKVTIQFCMNSKVEQMPVTERQTETGMMRVATPETTAFDLVRYQAGAGQLSNAATVLAELAERIDTQALVRIAHLVRLPDVQRLGYLLDAVGESDLAGPLAGWLKARKPRTVPLRSGEPAEVAINDRWRILPNTELEVDV</sequence>
<accession>A0A948RZA3</accession>
<feature type="domain" description="AbiEi antitoxin C-terminal" evidence="1">
    <location>
        <begin position="73"/>
        <end position="212"/>
    </location>
</feature>
<dbReference type="EMBL" id="JAHJDP010000077">
    <property type="protein sequence ID" value="MBU2691902.1"/>
    <property type="molecule type" value="Genomic_DNA"/>
</dbReference>
<protein>
    <submittedName>
        <fullName evidence="2">Type IV toxin-antitoxin system AbiEi family antitoxin</fullName>
    </submittedName>
</protein>
<dbReference type="Pfam" id="PF09407">
    <property type="entry name" value="AbiEi_1"/>
    <property type="match status" value="1"/>
</dbReference>
<name>A0A948RZA3_UNCEI</name>
<evidence type="ECO:0000313" key="2">
    <source>
        <dbReference type="EMBL" id="MBU2691902.1"/>
    </source>
</evidence>
<dbReference type="Proteomes" id="UP000777784">
    <property type="component" value="Unassembled WGS sequence"/>
</dbReference>
<organism evidence="2 3">
    <name type="scientific">Eiseniibacteriota bacterium</name>
    <dbReference type="NCBI Taxonomy" id="2212470"/>
    <lineage>
        <taxon>Bacteria</taxon>
        <taxon>Candidatus Eiseniibacteriota</taxon>
    </lineage>
</organism>
<evidence type="ECO:0000313" key="3">
    <source>
        <dbReference type="Proteomes" id="UP000777784"/>
    </source>
</evidence>
<dbReference type="InterPro" id="IPR018547">
    <property type="entry name" value="AbiEi_C"/>
</dbReference>
<dbReference type="AlphaFoldDB" id="A0A948RZA3"/>
<reference evidence="2" key="1">
    <citation type="submission" date="2021-05" db="EMBL/GenBank/DDBJ databases">
        <title>Energy efficiency and biological interactions define the core microbiome of deep oligotrophic groundwater.</title>
        <authorList>
            <person name="Mehrshad M."/>
            <person name="Lopez-Fernandez M."/>
            <person name="Bell E."/>
            <person name="Bernier-Latmani R."/>
            <person name="Bertilsson S."/>
            <person name="Dopson M."/>
        </authorList>
    </citation>
    <scope>NUCLEOTIDE SEQUENCE</scope>
    <source>
        <strain evidence="2">Modern_marine.mb.64</strain>
    </source>
</reference>
<comment type="caution">
    <text evidence="2">The sequence shown here is derived from an EMBL/GenBank/DDBJ whole genome shotgun (WGS) entry which is preliminary data.</text>
</comment>
<proteinExistence type="predicted"/>